<dbReference type="PANTHER" id="PTHR34584:SF1">
    <property type="entry name" value="NA(+)_H(+) ANTIPORTER SUBUNIT E1"/>
    <property type="match status" value="1"/>
</dbReference>
<evidence type="ECO:0000256" key="2">
    <source>
        <dbReference type="ARBA" id="ARBA00006228"/>
    </source>
</evidence>
<proteinExistence type="inferred from homology"/>
<keyword evidence="4" id="KW-0812">Transmembrane</keyword>
<keyword evidence="5" id="KW-1133">Transmembrane helix</keyword>
<accession>A0ABS8IVQ9</accession>
<keyword evidence="3" id="KW-1003">Cell membrane</keyword>
<evidence type="ECO:0000313" key="8">
    <source>
        <dbReference type="Proteomes" id="UP001198701"/>
    </source>
</evidence>
<protein>
    <submittedName>
        <fullName evidence="7">Na+/H+ antiporter subunit E</fullName>
    </submittedName>
</protein>
<dbReference type="PANTHER" id="PTHR34584">
    <property type="entry name" value="NA(+)/H(+) ANTIPORTER SUBUNIT E1"/>
    <property type="match status" value="1"/>
</dbReference>
<keyword evidence="6" id="KW-0472">Membrane</keyword>
<evidence type="ECO:0000256" key="6">
    <source>
        <dbReference type="ARBA" id="ARBA00023136"/>
    </source>
</evidence>
<dbReference type="Pfam" id="PF01899">
    <property type="entry name" value="MNHE"/>
    <property type="match status" value="1"/>
</dbReference>
<dbReference type="EMBL" id="JAJHPV010000013">
    <property type="protein sequence ID" value="MCC6071943.1"/>
    <property type="molecule type" value="Genomic_DNA"/>
</dbReference>
<evidence type="ECO:0000256" key="4">
    <source>
        <dbReference type="ARBA" id="ARBA00022692"/>
    </source>
</evidence>
<keyword evidence="8" id="KW-1185">Reference proteome</keyword>
<organism evidence="7 8">
    <name type="scientific">Massilia agrisoli</name>
    <dbReference type="NCBI Taxonomy" id="2892444"/>
    <lineage>
        <taxon>Bacteria</taxon>
        <taxon>Pseudomonadati</taxon>
        <taxon>Pseudomonadota</taxon>
        <taxon>Betaproteobacteria</taxon>
        <taxon>Burkholderiales</taxon>
        <taxon>Oxalobacteraceae</taxon>
        <taxon>Telluria group</taxon>
        <taxon>Massilia</taxon>
    </lineage>
</organism>
<dbReference type="RefSeq" id="WP_229432817.1">
    <property type="nucleotide sequence ID" value="NZ_JAJHPV010000013.1"/>
</dbReference>
<name>A0ABS8IVQ9_9BURK</name>
<comment type="subcellular location">
    <subcellularLocation>
        <location evidence="1">Cell membrane</location>
        <topology evidence="1">Multi-pass membrane protein</topology>
    </subcellularLocation>
</comment>
<dbReference type="Proteomes" id="UP001198701">
    <property type="component" value="Unassembled WGS sequence"/>
</dbReference>
<evidence type="ECO:0000256" key="3">
    <source>
        <dbReference type="ARBA" id="ARBA00022475"/>
    </source>
</evidence>
<comment type="similarity">
    <text evidence="2">Belongs to the CPA3 antiporters (TC 2.A.63) subunit E family.</text>
</comment>
<evidence type="ECO:0000313" key="7">
    <source>
        <dbReference type="EMBL" id="MCC6071943.1"/>
    </source>
</evidence>
<dbReference type="InterPro" id="IPR002758">
    <property type="entry name" value="Cation_antiport_E"/>
</dbReference>
<evidence type="ECO:0000256" key="5">
    <source>
        <dbReference type="ARBA" id="ARBA00022989"/>
    </source>
</evidence>
<reference evidence="7 8" key="1">
    <citation type="submission" date="2021-11" db="EMBL/GenBank/DDBJ databases">
        <authorList>
            <person name="Huq M.A."/>
        </authorList>
    </citation>
    <scope>NUCLEOTIDE SEQUENCE [LARGE SCALE GENOMIC DNA]</scope>
    <source>
        <strain evidence="7 8">MAHUQ-52</strain>
    </source>
</reference>
<sequence length="113" mass="12390">MKRFVAGVVILWRVFVAIGRSGWQISWRILRPSRSFAPGFVEYRFQPMGPAATTVLACLICITPGTTAVDVDAANGSMRLHLLDAGHGDAVLEEIRLLFEGAVRTLFAKEDVS</sequence>
<gene>
    <name evidence="7" type="ORF">LMJ30_13360</name>
</gene>
<evidence type="ECO:0000256" key="1">
    <source>
        <dbReference type="ARBA" id="ARBA00004651"/>
    </source>
</evidence>
<comment type="caution">
    <text evidence="7">The sequence shown here is derived from an EMBL/GenBank/DDBJ whole genome shotgun (WGS) entry which is preliminary data.</text>
</comment>